<gene>
    <name evidence="2" type="ORF">AC579_8863</name>
</gene>
<feature type="compositionally biased region" description="Basic and acidic residues" evidence="1">
    <location>
        <begin position="155"/>
        <end position="178"/>
    </location>
</feature>
<dbReference type="AlphaFoldDB" id="A0A139IGY5"/>
<name>A0A139IGY5_9PEZI</name>
<dbReference type="OrthoDB" id="428854at2759"/>
<sequence length="580" mass="61294">MSSNPFRRSRTLDADPSSANIFDTTAPPAAPEAAAPTATPARRTKKKVVIQTPPHSPELVYSPEHGARRLSAADTATSAPCPPPQTHPSTIEDSESKFTSTPGASELERAVTDAGRRLELASHTGSVSTGATRAPYNPFARTLASHGAGLALSRGETEPLDGKGETKEQRKPAMDVDMFKNILMTGGPVPGALSSQTRQHDSSSNATDTSSVFDSAYGLHPESPMMGYDEYQSASEDEDDHEKSRLMGAGRSDDLPPPAPPKLKRGPQTVSFADFDQSIPPNFQSARPSTQTQHITGILRTATPPRSNSDLNKPLPPPPQAASEPPPPIVPAKDIPSPRSITVAAHEDPDLTPKKVPPPPPSSRRQPAGHGRARSVSNVSNNTLDSVTSAPASEISSLQQKPEDAASKPAPPPPPHRRNMFGSQPQANTPPRTASPHQIDNKLAPAPPPRRHLTKLGGSTDISQRTSDDSTTTHRIDSSPAASGAVPPPPPPRRERGSKRTSLDGPPASLSRRLSGDHHRGTSFDSERSAPSSSLQKVAEMGESTEHVFASPDSSRDVLADMAAFQAEIDALRAEGSKAG</sequence>
<protein>
    <submittedName>
        <fullName evidence="2">Uncharacterized protein</fullName>
    </submittedName>
</protein>
<feature type="compositionally biased region" description="Polar residues" evidence="1">
    <location>
        <begin position="375"/>
        <end position="400"/>
    </location>
</feature>
<feature type="compositionally biased region" description="Polar residues" evidence="1">
    <location>
        <begin position="87"/>
        <end position="103"/>
    </location>
</feature>
<keyword evidence="3" id="KW-1185">Reference proteome</keyword>
<feature type="compositionally biased region" description="Polar residues" evidence="1">
    <location>
        <begin position="193"/>
        <end position="213"/>
    </location>
</feature>
<dbReference type="Proteomes" id="UP000073492">
    <property type="component" value="Unassembled WGS sequence"/>
</dbReference>
<proteinExistence type="predicted"/>
<dbReference type="EMBL" id="LFZO01000097">
    <property type="protein sequence ID" value="KXT14003.1"/>
    <property type="molecule type" value="Genomic_DNA"/>
</dbReference>
<comment type="caution">
    <text evidence="2">The sequence shown here is derived from an EMBL/GenBank/DDBJ whole genome shotgun (WGS) entry which is preliminary data.</text>
</comment>
<evidence type="ECO:0000313" key="3">
    <source>
        <dbReference type="Proteomes" id="UP000073492"/>
    </source>
</evidence>
<organism evidence="2 3">
    <name type="scientific">Pseudocercospora musae</name>
    <dbReference type="NCBI Taxonomy" id="113226"/>
    <lineage>
        <taxon>Eukaryota</taxon>
        <taxon>Fungi</taxon>
        <taxon>Dikarya</taxon>
        <taxon>Ascomycota</taxon>
        <taxon>Pezizomycotina</taxon>
        <taxon>Dothideomycetes</taxon>
        <taxon>Dothideomycetidae</taxon>
        <taxon>Mycosphaerellales</taxon>
        <taxon>Mycosphaerellaceae</taxon>
        <taxon>Pseudocercospora</taxon>
    </lineage>
</organism>
<feature type="compositionally biased region" description="Basic and acidic residues" evidence="1">
    <location>
        <begin position="466"/>
        <end position="477"/>
    </location>
</feature>
<feature type="region of interest" description="Disordered" evidence="1">
    <location>
        <begin position="147"/>
        <end position="553"/>
    </location>
</feature>
<evidence type="ECO:0000256" key="1">
    <source>
        <dbReference type="SAM" id="MobiDB-lite"/>
    </source>
</evidence>
<feature type="compositionally biased region" description="Low complexity" evidence="1">
    <location>
        <begin position="24"/>
        <end position="41"/>
    </location>
</feature>
<accession>A0A139IGY5</accession>
<feature type="compositionally biased region" description="Basic and acidic residues" evidence="1">
    <location>
        <begin position="514"/>
        <end position="528"/>
    </location>
</feature>
<feature type="region of interest" description="Disordered" evidence="1">
    <location>
        <begin position="1"/>
        <end position="105"/>
    </location>
</feature>
<dbReference type="STRING" id="113226.A0A139IGY5"/>
<feature type="compositionally biased region" description="Polar residues" evidence="1">
    <location>
        <begin position="279"/>
        <end position="295"/>
    </location>
</feature>
<evidence type="ECO:0000313" key="2">
    <source>
        <dbReference type="EMBL" id="KXT14003.1"/>
    </source>
</evidence>
<reference evidence="2 3" key="1">
    <citation type="submission" date="2015-07" db="EMBL/GenBank/DDBJ databases">
        <title>Comparative genomics of the Sigatoka disease complex on banana suggests a link between parallel evolutionary changes in Pseudocercospora fijiensis and Pseudocercospora eumusae and increased virulence on the banana host.</title>
        <authorList>
            <person name="Chang T.-C."/>
            <person name="Salvucci A."/>
            <person name="Crous P.W."/>
            <person name="Stergiopoulos I."/>
        </authorList>
    </citation>
    <scope>NUCLEOTIDE SEQUENCE [LARGE SCALE GENOMIC DNA]</scope>
    <source>
        <strain evidence="2 3">CBS 116634</strain>
    </source>
</reference>
<feature type="compositionally biased region" description="Polar residues" evidence="1">
    <location>
        <begin position="421"/>
        <end position="438"/>
    </location>
</feature>
<feature type="compositionally biased region" description="Pro residues" evidence="1">
    <location>
        <begin position="314"/>
        <end position="330"/>
    </location>
</feature>